<dbReference type="Proteomes" id="UP000265515">
    <property type="component" value="Unassembled WGS sequence"/>
</dbReference>
<evidence type="ECO:0000256" key="3">
    <source>
        <dbReference type="SAM" id="Phobius"/>
    </source>
</evidence>
<dbReference type="GO" id="GO:0016020">
    <property type="term" value="C:membrane"/>
    <property type="evidence" value="ECO:0007669"/>
    <property type="project" value="InterPro"/>
</dbReference>
<feature type="transmembrane region" description="Helical" evidence="3">
    <location>
        <begin position="695"/>
        <end position="713"/>
    </location>
</feature>
<feature type="transmembrane region" description="Helical" evidence="3">
    <location>
        <begin position="437"/>
        <end position="459"/>
    </location>
</feature>
<keyword evidence="3" id="KW-0812">Transmembrane</keyword>
<feature type="region of interest" description="Disordered" evidence="2">
    <location>
        <begin position="245"/>
        <end position="283"/>
    </location>
</feature>
<keyword evidence="5" id="KW-1185">Reference proteome</keyword>
<dbReference type="SUPFAM" id="SSF103491">
    <property type="entry name" value="Preprotein translocase SecY subunit"/>
    <property type="match status" value="1"/>
</dbReference>
<gene>
    <name evidence="4" type="ORF">CBR_g25857</name>
</gene>
<dbReference type="PANTHER" id="PTHR10906">
    <property type="entry name" value="SECY/SEC61-ALPHA FAMILY MEMBER"/>
    <property type="match status" value="1"/>
</dbReference>
<dbReference type="AlphaFoldDB" id="A0A388L6J9"/>
<dbReference type="PRINTS" id="PR00303">
    <property type="entry name" value="SECYTRNLCASE"/>
</dbReference>
<dbReference type="InterPro" id="IPR023201">
    <property type="entry name" value="SecY_dom_sf"/>
</dbReference>
<comment type="caution">
    <text evidence="4">The sequence shown here is derived from an EMBL/GenBank/DDBJ whole genome shotgun (WGS) entry which is preliminary data.</text>
</comment>
<dbReference type="GO" id="GO:0015031">
    <property type="term" value="P:protein transport"/>
    <property type="evidence" value="ECO:0007669"/>
    <property type="project" value="InterPro"/>
</dbReference>
<dbReference type="Gramene" id="GBG77926">
    <property type="protein sequence ID" value="GBG77926"/>
    <property type="gene ID" value="CBR_g25857"/>
</dbReference>
<keyword evidence="3" id="KW-1133">Transmembrane helix</keyword>
<protein>
    <submittedName>
        <fullName evidence="4">Uncharacterized protein</fullName>
    </submittedName>
</protein>
<proteinExistence type="inferred from homology"/>
<reference evidence="4 5" key="1">
    <citation type="journal article" date="2018" name="Cell">
        <title>The Chara Genome: Secondary Complexity and Implications for Plant Terrestrialization.</title>
        <authorList>
            <person name="Nishiyama T."/>
            <person name="Sakayama H."/>
            <person name="Vries J.D."/>
            <person name="Buschmann H."/>
            <person name="Saint-Marcoux D."/>
            <person name="Ullrich K.K."/>
            <person name="Haas F.B."/>
            <person name="Vanderstraeten L."/>
            <person name="Becker D."/>
            <person name="Lang D."/>
            <person name="Vosolsobe S."/>
            <person name="Rombauts S."/>
            <person name="Wilhelmsson P.K.I."/>
            <person name="Janitza P."/>
            <person name="Kern R."/>
            <person name="Heyl A."/>
            <person name="Rumpler F."/>
            <person name="Villalobos L.I.A.C."/>
            <person name="Clay J.M."/>
            <person name="Skokan R."/>
            <person name="Toyoda A."/>
            <person name="Suzuki Y."/>
            <person name="Kagoshima H."/>
            <person name="Schijlen E."/>
            <person name="Tajeshwar N."/>
            <person name="Catarino B."/>
            <person name="Hetherington A.J."/>
            <person name="Saltykova A."/>
            <person name="Bonnot C."/>
            <person name="Breuninger H."/>
            <person name="Symeonidi A."/>
            <person name="Radhakrishnan G.V."/>
            <person name="Van Nieuwerburgh F."/>
            <person name="Deforce D."/>
            <person name="Chang C."/>
            <person name="Karol K.G."/>
            <person name="Hedrich R."/>
            <person name="Ulvskov P."/>
            <person name="Glockner G."/>
            <person name="Delwiche C.F."/>
            <person name="Petrasek J."/>
            <person name="Van de Peer Y."/>
            <person name="Friml J."/>
            <person name="Beilby M."/>
            <person name="Dolan L."/>
            <person name="Kohara Y."/>
            <person name="Sugano S."/>
            <person name="Fujiyama A."/>
            <person name="Delaux P.-M."/>
            <person name="Quint M."/>
            <person name="TheiBen G."/>
            <person name="Hagemann M."/>
            <person name="Harholt J."/>
            <person name="Dunand C."/>
            <person name="Zachgo S."/>
            <person name="Langdale J."/>
            <person name="Maumus F."/>
            <person name="Straeten D.V.D."/>
            <person name="Gould S.B."/>
            <person name="Rensing S.A."/>
        </authorList>
    </citation>
    <scope>NUCLEOTIDE SEQUENCE [LARGE SCALE GENOMIC DNA]</scope>
    <source>
        <strain evidence="4 5">S276</strain>
    </source>
</reference>
<keyword evidence="3" id="KW-0472">Membrane</keyword>
<organism evidence="4 5">
    <name type="scientific">Chara braunii</name>
    <name type="common">Braun's stonewort</name>
    <dbReference type="NCBI Taxonomy" id="69332"/>
    <lineage>
        <taxon>Eukaryota</taxon>
        <taxon>Viridiplantae</taxon>
        <taxon>Streptophyta</taxon>
        <taxon>Charophyceae</taxon>
        <taxon>Charales</taxon>
        <taxon>Characeae</taxon>
        <taxon>Chara</taxon>
    </lineage>
</organism>
<feature type="transmembrane region" description="Helical" evidence="3">
    <location>
        <begin position="399"/>
        <end position="417"/>
    </location>
</feature>
<dbReference type="InterPro" id="IPR002208">
    <property type="entry name" value="SecY/SEC61-alpha"/>
</dbReference>
<dbReference type="OrthoDB" id="1903502at2759"/>
<comment type="similarity">
    <text evidence="1">Belongs to the SecY/SEC61-alpha family.</text>
</comment>
<sequence length="763" mass="83508">MGLLMHRWRHCPAYDAKMAAIMRGGGLAFHPPLAGCHISASVPRTYQDRSRESHELRRAFLGADDGSMEGSAIHAPLALSCCGRRSLTAVVGRGSKPQCSFCVTVQCSSLTDWASNASRAGCDVVCGGSVARRDCRFRKLCAKGSDCERSETLANVMSCKLRRAQIRCRLQAAAHTRQQRQCLYSEFSGLQCLSSNCLGESRSYRAYCCPKCRRPCTRIASASNSPSPSSSSSSSVPSSSSFSLSGSSSSSSSASVASSPDESQPGEEPSSSPQAPSFPASNHSSSLLAGGVLSWWPWRKRRSAQREEYINFFLQLARARTLFSDALQAFFRSELRRRAFVTVALIVLSRVGHFIPVPGFDRRLMPRDFLDVVSGVVEEFGDLNSSLVLNIFQLGMSPYIMSSIVMQVLCLVVPYFVRARKEGLDGQDTIKWYTGMIAIGIAVVQSLVVAGMSVQFSLYAQSRRFLYFLVTCSYLTLGAWLLHKISDHITLAGFGSGSSVIISISILRGYADSLSVLARNMQQNGGITEGSSFLLFLLFFLLMTAGAVFVIEGRRKVPMVYFQGEGRSRGRFSPSSMRSVVADSESEAYIPFNINPEGMQPVLLATYLLSVPGLIASATRNPSAILVRDALNPLKGGPWLYYSCSFLLIFVMNQLDFMDLPKEMAEYLTKIGARVPGVRPGVATIKHLGFVHASARFWGGLLLALLTTVSGLVDQRYRAKYPGLTIGFTSMLIIVGSIIQTKRAVVAYQQMPKLQKVLRKYRV</sequence>
<evidence type="ECO:0000256" key="2">
    <source>
        <dbReference type="SAM" id="MobiDB-lite"/>
    </source>
</evidence>
<evidence type="ECO:0000313" key="4">
    <source>
        <dbReference type="EMBL" id="GBG77926.1"/>
    </source>
</evidence>
<feature type="transmembrane region" description="Helical" evidence="3">
    <location>
        <begin position="489"/>
        <end position="511"/>
    </location>
</feature>
<name>A0A388L6J9_CHABU</name>
<dbReference type="STRING" id="69332.A0A388L6J9"/>
<dbReference type="Gene3D" id="1.10.3370.10">
    <property type="entry name" value="SecY subunit domain"/>
    <property type="match status" value="1"/>
</dbReference>
<evidence type="ECO:0000256" key="1">
    <source>
        <dbReference type="RuleBase" id="RU004349"/>
    </source>
</evidence>
<feature type="compositionally biased region" description="Low complexity" evidence="2">
    <location>
        <begin position="245"/>
        <end position="281"/>
    </location>
</feature>
<accession>A0A388L6J9</accession>
<dbReference type="EMBL" id="BFEA01000280">
    <property type="protein sequence ID" value="GBG77926.1"/>
    <property type="molecule type" value="Genomic_DNA"/>
</dbReference>
<evidence type="ECO:0000313" key="5">
    <source>
        <dbReference type="Proteomes" id="UP000265515"/>
    </source>
</evidence>
<feature type="transmembrane region" description="Helical" evidence="3">
    <location>
        <begin position="531"/>
        <end position="551"/>
    </location>
</feature>
<dbReference type="Pfam" id="PF00344">
    <property type="entry name" value="SecY"/>
    <property type="match status" value="1"/>
</dbReference>
<feature type="transmembrane region" description="Helical" evidence="3">
    <location>
        <begin position="719"/>
        <end position="739"/>
    </location>
</feature>
<feature type="transmembrane region" description="Helical" evidence="3">
    <location>
        <begin position="465"/>
        <end position="482"/>
    </location>
</feature>